<keyword evidence="1" id="KW-1133">Transmembrane helix</keyword>
<accession>A0A1I5ZXH1</accession>
<evidence type="ECO:0000313" key="3">
    <source>
        <dbReference type="Proteomes" id="UP000198727"/>
    </source>
</evidence>
<keyword evidence="1" id="KW-0812">Transmembrane</keyword>
<feature type="transmembrane region" description="Helical" evidence="1">
    <location>
        <begin position="186"/>
        <end position="205"/>
    </location>
</feature>
<feature type="transmembrane region" description="Helical" evidence="1">
    <location>
        <begin position="153"/>
        <end position="174"/>
    </location>
</feature>
<keyword evidence="3" id="KW-1185">Reference proteome</keyword>
<sequence>MTPMSCRRPTRHRPPHHRLGVVDNIVDFVADNPMAAVIAAGEVGFWVFIVAGLTARYLLRLPRTGVVLLAATPLIDLVVLVVTMVDLTRGAQATWVHGLAAVYLGFSVVFGPSMIRWADAHVAHRFAGGPAPTRPPRGSTAKRRHEWREWGKCLLACALAGGAMLLLIFVAGSPEQTRQLWATGGWLPRLGWVVGIWFVVGPLWAELGPRDGDRAAARDGS</sequence>
<dbReference type="EMBL" id="FOWW01000010">
    <property type="protein sequence ID" value="SFQ60987.1"/>
    <property type="molecule type" value="Genomic_DNA"/>
</dbReference>
<dbReference type="AlphaFoldDB" id="A0A1I5ZXH1"/>
<reference evidence="3" key="1">
    <citation type="submission" date="2016-10" db="EMBL/GenBank/DDBJ databases">
        <authorList>
            <person name="Varghese N."/>
            <person name="Submissions S."/>
        </authorList>
    </citation>
    <scope>NUCLEOTIDE SEQUENCE [LARGE SCALE GENOMIC DNA]</scope>
    <source>
        <strain evidence="3">CGMCC 4.5579</strain>
    </source>
</reference>
<organism evidence="2 3">
    <name type="scientific">Amycolatopsis arida</name>
    <dbReference type="NCBI Taxonomy" id="587909"/>
    <lineage>
        <taxon>Bacteria</taxon>
        <taxon>Bacillati</taxon>
        <taxon>Actinomycetota</taxon>
        <taxon>Actinomycetes</taxon>
        <taxon>Pseudonocardiales</taxon>
        <taxon>Pseudonocardiaceae</taxon>
        <taxon>Amycolatopsis</taxon>
    </lineage>
</organism>
<gene>
    <name evidence="2" type="ORF">SAMN05421810_110198</name>
</gene>
<feature type="transmembrane region" description="Helical" evidence="1">
    <location>
        <begin position="34"/>
        <end position="59"/>
    </location>
</feature>
<name>A0A1I5ZXH1_9PSEU</name>
<dbReference type="Proteomes" id="UP000198727">
    <property type="component" value="Unassembled WGS sequence"/>
</dbReference>
<feature type="transmembrane region" description="Helical" evidence="1">
    <location>
        <begin position="66"/>
        <end position="87"/>
    </location>
</feature>
<protein>
    <submittedName>
        <fullName evidence="2">Uncharacterized protein</fullName>
    </submittedName>
</protein>
<evidence type="ECO:0000256" key="1">
    <source>
        <dbReference type="SAM" id="Phobius"/>
    </source>
</evidence>
<keyword evidence="1" id="KW-0472">Membrane</keyword>
<proteinExistence type="predicted"/>
<feature type="transmembrane region" description="Helical" evidence="1">
    <location>
        <begin position="93"/>
        <end position="115"/>
    </location>
</feature>
<dbReference type="STRING" id="587909.SAMN05421810_110198"/>
<evidence type="ECO:0000313" key="2">
    <source>
        <dbReference type="EMBL" id="SFQ60987.1"/>
    </source>
</evidence>